<reference evidence="5 6" key="1">
    <citation type="submission" date="2020-06" db="EMBL/GenBank/DDBJ databases">
        <title>The endosymbiont of the kinetoplastid Bodo saltans is a Paracaedibacter-like alpha-proteobacterium possessing a putative toxin-antitoxin system.</title>
        <authorList>
            <person name="Midha S."/>
            <person name="Rigden D.J."/>
            <person name="Siozios S."/>
            <person name="Hurst G.D.D."/>
            <person name="Jackson A.P."/>
        </authorList>
    </citation>
    <scope>NUCLEOTIDE SEQUENCE [LARGE SCALE GENOMIC DNA]</scope>
    <source>
        <strain evidence="5">Lake Konstanz</strain>
    </source>
</reference>
<dbReference type="RefSeq" id="WP_350332371.1">
    <property type="nucleotide sequence ID" value="NZ_CP054719.1"/>
</dbReference>
<accession>A0A7L9RSW7</accession>
<evidence type="ECO:0000256" key="4">
    <source>
        <dbReference type="HAMAP-Rule" id="MF_00528"/>
    </source>
</evidence>
<dbReference type="Gene3D" id="3.90.950.10">
    <property type="match status" value="1"/>
</dbReference>
<organism evidence="5 6">
    <name type="scientific">Candidatus Bodocaedibacter vickermanii</name>
    <dbReference type="NCBI Taxonomy" id="2741701"/>
    <lineage>
        <taxon>Bacteria</taxon>
        <taxon>Pseudomonadati</taxon>
        <taxon>Pseudomonadota</taxon>
        <taxon>Alphaproteobacteria</taxon>
        <taxon>Holosporales</taxon>
        <taxon>Candidatus Paracaedibacteraceae</taxon>
        <taxon>Candidatus Bodocaedibacter</taxon>
    </lineage>
</organism>
<keyword evidence="3 4" id="KW-0546">Nucleotide metabolism</keyword>
<keyword evidence="6" id="KW-1185">Reference proteome</keyword>
<gene>
    <name evidence="5" type="primary">maf</name>
    <name evidence="5" type="ORF">CPBP_00385</name>
</gene>
<comment type="cofactor">
    <cofactor evidence="1 4">
        <name>a divalent metal cation</name>
        <dbReference type="ChEBI" id="CHEBI:60240"/>
    </cofactor>
</comment>
<keyword evidence="2 4" id="KW-0378">Hydrolase</keyword>
<dbReference type="PIRSF" id="PIRSF006305">
    <property type="entry name" value="Maf"/>
    <property type="match status" value="1"/>
</dbReference>
<dbReference type="Pfam" id="PF02545">
    <property type="entry name" value="Maf"/>
    <property type="match status" value="1"/>
</dbReference>
<evidence type="ECO:0000256" key="1">
    <source>
        <dbReference type="ARBA" id="ARBA00001968"/>
    </source>
</evidence>
<dbReference type="SUPFAM" id="SSF52972">
    <property type="entry name" value="ITPase-like"/>
    <property type="match status" value="1"/>
</dbReference>
<dbReference type="EMBL" id="CP054719">
    <property type="protein sequence ID" value="QOL19621.1"/>
    <property type="molecule type" value="Genomic_DNA"/>
</dbReference>
<comment type="catalytic activity">
    <reaction evidence="4">
        <text>a 2'-deoxyribonucleoside 5'-triphosphate + H2O = a 2'-deoxyribonucleoside 5'-phosphate + diphosphate + H(+)</text>
        <dbReference type="Rhea" id="RHEA:44644"/>
        <dbReference type="ChEBI" id="CHEBI:15377"/>
        <dbReference type="ChEBI" id="CHEBI:15378"/>
        <dbReference type="ChEBI" id="CHEBI:33019"/>
        <dbReference type="ChEBI" id="CHEBI:61560"/>
        <dbReference type="ChEBI" id="CHEBI:65317"/>
        <dbReference type="EC" id="3.6.1.9"/>
    </reaction>
</comment>
<dbReference type="GO" id="GO:0047429">
    <property type="term" value="F:nucleoside triphosphate diphosphatase activity"/>
    <property type="evidence" value="ECO:0007669"/>
    <property type="project" value="UniProtKB-EC"/>
</dbReference>
<dbReference type="CDD" id="cd00555">
    <property type="entry name" value="Maf"/>
    <property type="match status" value="1"/>
</dbReference>
<dbReference type="HAMAP" id="MF_00528">
    <property type="entry name" value="Maf"/>
    <property type="match status" value="1"/>
</dbReference>
<comment type="catalytic activity">
    <reaction evidence="4">
        <text>a ribonucleoside 5'-triphosphate + H2O = a ribonucleoside 5'-phosphate + diphosphate + H(+)</text>
        <dbReference type="Rhea" id="RHEA:23996"/>
        <dbReference type="ChEBI" id="CHEBI:15377"/>
        <dbReference type="ChEBI" id="CHEBI:15378"/>
        <dbReference type="ChEBI" id="CHEBI:33019"/>
        <dbReference type="ChEBI" id="CHEBI:58043"/>
        <dbReference type="ChEBI" id="CHEBI:61557"/>
        <dbReference type="EC" id="3.6.1.9"/>
    </reaction>
</comment>
<dbReference type="PANTHER" id="PTHR43213">
    <property type="entry name" value="BIFUNCTIONAL DTTP/UTP PYROPHOSPHATASE/METHYLTRANSFERASE PROTEIN-RELATED"/>
    <property type="match status" value="1"/>
</dbReference>
<dbReference type="EC" id="3.6.1.9" evidence="4"/>
<evidence type="ECO:0000313" key="6">
    <source>
        <dbReference type="Proteomes" id="UP000594001"/>
    </source>
</evidence>
<comment type="similarity">
    <text evidence="4">Belongs to the Maf family.</text>
</comment>
<dbReference type="KEGG" id="pbal:CPBP_00385"/>
<comment type="subcellular location">
    <subcellularLocation>
        <location evidence="4">Cytoplasm</location>
    </subcellularLocation>
</comment>
<dbReference type="GO" id="GO:0009117">
    <property type="term" value="P:nucleotide metabolic process"/>
    <property type="evidence" value="ECO:0007669"/>
    <property type="project" value="UniProtKB-KW"/>
</dbReference>
<sequence>MTIPIILASSSERRKQLLSLIGVTVDQYVSPTVDETPLNDELPRQLALRLAQEKARAVAAEYPNHIIIAADNVVAVGRRILDKAETDDDVKRYLTLLSGRKNTVYTALSICHPSGKQSLKVVETKVTFKRLTASEIESYIQTGEGIGKAGGYAIQGIASKYIKTIQGSYHAVMGLPVHEVYQVLSGWGNIN</sequence>
<name>A0A7L9RSW7_9PROT</name>
<evidence type="ECO:0000256" key="2">
    <source>
        <dbReference type="ARBA" id="ARBA00022801"/>
    </source>
</evidence>
<dbReference type="NCBIfam" id="TIGR00172">
    <property type="entry name" value="maf"/>
    <property type="match status" value="1"/>
</dbReference>
<comment type="function">
    <text evidence="4">Nucleoside triphosphate pyrophosphatase. May have a dual role in cell division arrest and in preventing the incorporation of modified nucleotides into cellular nucleic acids.</text>
</comment>
<dbReference type="PANTHER" id="PTHR43213:SF5">
    <property type="entry name" value="BIFUNCTIONAL DTTP_UTP PYROPHOSPHATASE_METHYLTRANSFERASE PROTEIN-RELATED"/>
    <property type="match status" value="1"/>
</dbReference>
<evidence type="ECO:0000313" key="5">
    <source>
        <dbReference type="EMBL" id="QOL19621.1"/>
    </source>
</evidence>
<dbReference type="InterPro" id="IPR029001">
    <property type="entry name" value="ITPase-like_fam"/>
</dbReference>
<dbReference type="InterPro" id="IPR003697">
    <property type="entry name" value="Maf-like"/>
</dbReference>
<feature type="active site" description="Proton acceptor" evidence="4">
    <location>
        <position position="71"/>
    </location>
</feature>
<dbReference type="AlphaFoldDB" id="A0A7L9RSW7"/>
<dbReference type="Proteomes" id="UP000594001">
    <property type="component" value="Chromosome"/>
</dbReference>
<keyword evidence="4" id="KW-0963">Cytoplasm</keyword>
<proteinExistence type="inferred from homology"/>
<comment type="caution">
    <text evidence="4">Lacks conserved residue(s) required for the propagation of feature annotation.</text>
</comment>
<dbReference type="GO" id="GO:0005737">
    <property type="term" value="C:cytoplasm"/>
    <property type="evidence" value="ECO:0007669"/>
    <property type="project" value="UniProtKB-SubCell"/>
</dbReference>
<evidence type="ECO:0000256" key="3">
    <source>
        <dbReference type="ARBA" id="ARBA00023080"/>
    </source>
</evidence>
<protein>
    <recommendedName>
        <fullName evidence="4">Nucleoside triphosphate pyrophosphatase</fullName>
        <ecNumber evidence="4">3.6.1.9</ecNumber>
    </recommendedName>
    <alternativeName>
        <fullName evidence="4">Nucleotide pyrophosphatase</fullName>
        <shortName evidence="4">Nucleotide PPase</shortName>
    </alternativeName>
</protein>